<feature type="transmembrane region" description="Helical" evidence="11">
    <location>
        <begin position="27"/>
        <end position="47"/>
    </location>
</feature>
<keyword evidence="5 11" id="KW-0812">Transmembrane</keyword>
<feature type="region of interest" description="Disordered" evidence="10">
    <location>
        <begin position="281"/>
        <end position="348"/>
    </location>
</feature>
<dbReference type="PRINTS" id="PR01009">
    <property type="entry name" value="FLGMRINGFLIF"/>
</dbReference>
<dbReference type="InterPro" id="IPR043427">
    <property type="entry name" value="YscJ/FliF"/>
</dbReference>
<dbReference type="OrthoDB" id="8554211at2"/>
<feature type="compositionally biased region" description="Polar residues" evidence="10">
    <location>
        <begin position="295"/>
        <end position="308"/>
    </location>
</feature>
<feature type="domain" description="Flagellar M-ring N-terminal" evidence="12">
    <location>
        <begin position="48"/>
        <end position="222"/>
    </location>
</feature>
<comment type="function">
    <text evidence="9">The M ring may be actively involved in energy transduction.</text>
</comment>
<keyword evidence="14" id="KW-0282">Flagellum</keyword>
<dbReference type="GO" id="GO:0071973">
    <property type="term" value="P:bacterial-type flagellum-dependent cell motility"/>
    <property type="evidence" value="ECO:0007669"/>
    <property type="project" value="InterPro"/>
</dbReference>
<reference evidence="14 15" key="1">
    <citation type="submission" date="2020-03" db="EMBL/GenBank/DDBJ databases">
        <authorList>
            <consortium name="Genoscope - CEA"/>
            <person name="William W."/>
        </authorList>
    </citation>
    <scope>NUCLEOTIDE SEQUENCE [LARGE SCALE GENOMIC DNA]</scope>
    <source>
        <strain evidence="15">DSM 16959</strain>
    </source>
</reference>
<evidence type="ECO:0000256" key="1">
    <source>
        <dbReference type="ARBA" id="ARBA00004117"/>
    </source>
</evidence>
<dbReference type="GO" id="GO:0005886">
    <property type="term" value="C:plasma membrane"/>
    <property type="evidence" value="ECO:0007669"/>
    <property type="project" value="UniProtKB-SubCell"/>
</dbReference>
<keyword evidence="14" id="KW-0966">Cell projection</keyword>
<dbReference type="GO" id="GO:0003774">
    <property type="term" value="F:cytoskeletal motor activity"/>
    <property type="evidence" value="ECO:0007669"/>
    <property type="project" value="InterPro"/>
</dbReference>
<sequence>MAKTSPALTEVPLSLATFNRLPMRFKIAAMVGVALTVTVIVGAWLWAKQPDYSVLFSNLSEQDGGQIVTALQQQNVPYKFSEGGGAILVPSGQVHDIRLRLAAQGMPKGGLVGFEVLESQKLGASQFLEQVNYQRALEGELARTIGTISSVRGARVHLAIPKQSAFLRDEQRPTASVLVNLHPGRSLDGIQVSGIVHLVSASVPELSPASVSVVDQEGNLISQQSDSLRNSGLDPTQLKYVRELEAGYIKRIETILSPIVGGGNVRAQVTADVDFSQTEQVAETYKPNPNPETAVRSQQTNESGQGTPQALGVPGAISNQPPVPATAPLTSPPVAGGSTGSSQSTANFSRNSTINYEVDKTVRHVKGSPGMVKRLSVAVVINQKKEPGKPKAVPLSDTEMRQISDLTREAMGFNKERGDTLNVANAAFSPADESAMPQTPFWKDPGLIALLKDLGRYLAAFVIAYLTWTRLLQPLFRKLSELPLPKAYEEEELFPETGPGQHAQRSFDAKMDHARNLARENPKAVANVIKEWVSGGESR</sequence>
<dbReference type="Pfam" id="PF08345">
    <property type="entry name" value="YscJ_FliF_C"/>
    <property type="match status" value="1"/>
</dbReference>
<dbReference type="KEGG" id="doe:DENOEST_3363"/>
<dbReference type="NCBIfam" id="TIGR00206">
    <property type="entry name" value="fliF"/>
    <property type="match status" value="1"/>
</dbReference>
<dbReference type="InterPro" id="IPR013556">
    <property type="entry name" value="Flag_M-ring_C"/>
</dbReference>
<organism evidence="14 15">
    <name type="scientific">Denitratisoma oestradiolicum</name>
    <dbReference type="NCBI Taxonomy" id="311182"/>
    <lineage>
        <taxon>Bacteria</taxon>
        <taxon>Pseudomonadati</taxon>
        <taxon>Pseudomonadota</taxon>
        <taxon>Betaproteobacteria</taxon>
        <taxon>Nitrosomonadales</taxon>
        <taxon>Sterolibacteriaceae</taxon>
        <taxon>Denitratisoma</taxon>
    </lineage>
</organism>
<comment type="similarity">
    <text evidence="3 9">Belongs to the FliF family.</text>
</comment>
<keyword evidence="15" id="KW-1185">Reference proteome</keyword>
<keyword evidence="14" id="KW-0969">Cilium</keyword>
<dbReference type="PIRSF" id="PIRSF004862">
    <property type="entry name" value="FliF"/>
    <property type="match status" value="1"/>
</dbReference>
<dbReference type="Pfam" id="PF01514">
    <property type="entry name" value="YscJ_FliF"/>
    <property type="match status" value="1"/>
</dbReference>
<protein>
    <recommendedName>
        <fullName evidence="9">Flagellar M-ring protein</fullName>
    </recommendedName>
</protein>
<evidence type="ECO:0000259" key="12">
    <source>
        <dbReference type="Pfam" id="PF01514"/>
    </source>
</evidence>
<dbReference type="RefSeq" id="WP_145769270.1">
    <property type="nucleotide sequence ID" value="NZ_LR778301.1"/>
</dbReference>
<evidence type="ECO:0000256" key="2">
    <source>
        <dbReference type="ARBA" id="ARBA00004651"/>
    </source>
</evidence>
<evidence type="ECO:0000256" key="4">
    <source>
        <dbReference type="ARBA" id="ARBA00022475"/>
    </source>
</evidence>
<evidence type="ECO:0000313" key="15">
    <source>
        <dbReference type="Proteomes" id="UP000515733"/>
    </source>
</evidence>
<evidence type="ECO:0000256" key="8">
    <source>
        <dbReference type="ARBA" id="ARBA00023143"/>
    </source>
</evidence>
<dbReference type="InterPro" id="IPR045851">
    <property type="entry name" value="AMP-bd_C_sf"/>
</dbReference>
<keyword evidence="6 11" id="KW-1133">Transmembrane helix</keyword>
<dbReference type="Gene3D" id="3.30.300.30">
    <property type="match status" value="1"/>
</dbReference>
<dbReference type="InterPro" id="IPR000067">
    <property type="entry name" value="FlgMring_FliF"/>
</dbReference>
<keyword evidence="7 11" id="KW-0472">Membrane</keyword>
<evidence type="ECO:0000256" key="9">
    <source>
        <dbReference type="PIRNR" id="PIRNR004862"/>
    </source>
</evidence>
<evidence type="ECO:0000256" key="3">
    <source>
        <dbReference type="ARBA" id="ARBA00007971"/>
    </source>
</evidence>
<dbReference type="PANTHER" id="PTHR30046:SF0">
    <property type="entry name" value="FLAGELLAR M-RING PROTEIN"/>
    <property type="match status" value="1"/>
</dbReference>
<dbReference type="AlphaFoldDB" id="A0A6S6Y4Z7"/>
<dbReference type="PANTHER" id="PTHR30046">
    <property type="entry name" value="FLAGELLAR M-RING PROTEIN"/>
    <property type="match status" value="1"/>
</dbReference>
<keyword evidence="4" id="KW-1003">Cell membrane</keyword>
<feature type="domain" description="Flagellar M-ring C-terminal" evidence="13">
    <location>
        <begin position="256"/>
        <end position="428"/>
    </location>
</feature>
<evidence type="ECO:0000256" key="6">
    <source>
        <dbReference type="ARBA" id="ARBA00022989"/>
    </source>
</evidence>
<evidence type="ECO:0000256" key="5">
    <source>
        <dbReference type="ARBA" id="ARBA00022692"/>
    </source>
</evidence>
<evidence type="ECO:0000256" key="10">
    <source>
        <dbReference type="SAM" id="MobiDB-lite"/>
    </source>
</evidence>
<evidence type="ECO:0000259" key="13">
    <source>
        <dbReference type="Pfam" id="PF08345"/>
    </source>
</evidence>
<dbReference type="InterPro" id="IPR006182">
    <property type="entry name" value="FliF_N_dom"/>
</dbReference>
<evidence type="ECO:0000256" key="7">
    <source>
        <dbReference type="ARBA" id="ARBA00023136"/>
    </source>
</evidence>
<dbReference type="EMBL" id="LR778301">
    <property type="protein sequence ID" value="CAB1370517.1"/>
    <property type="molecule type" value="Genomic_DNA"/>
</dbReference>
<dbReference type="Proteomes" id="UP000515733">
    <property type="component" value="Chromosome"/>
</dbReference>
<name>A0A6S6Y4Z7_9PROT</name>
<proteinExistence type="inferred from homology"/>
<keyword evidence="8 9" id="KW-0975">Bacterial flagellum</keyword>
<comment type="subcellular location">
    <subcellularLocation>
        <location evidence="1 9">Bacterial flagellum basal body</location>
    </subcellularLocation>
    <subcellularLocation>
        <location evidence="2">Cell membrane</location>
        <topology evidence="2">Multi-pass membrane protein</topology>
    </subcellularLocation>
</comment>
<evidence type="ECO:0000256" key="11">
    <source>
        <dbReference type="SAM" id="Phobius"/>
    </source>
</evidence>
<dbReference type="GO" id="GO:0009431">
    <property type="term" value="C:bacterial-type flagellum basal body, MS ring"/>
    <property type="evidence" value="ECO:0007669"/>
    <property type="project" value="InterPro"/>
</dbReference>
<accession>A0A6S6Y4Z7</accession>
<evidence type="ECO:0000313" key="14">
    <source>
        <dbReference type="EMBL" id="CAB1370517.1"/>
    </source>
</evidence>
<gene>
    <name evidence="14" type="primary">fliF</name>
    <name evidence="14" type="ORF">DENOEST_3363</name>
</gene>